<organism evidence="9 10">
    <name type="scientific">Ideonella livida</name>
    <dbReference type="NCBI Taxonomy" id="2707176"/>
    <lineage>
        <taxon>Bacteria</taxon>
        <taxon>Pseudomonadati</taxon>
        <taxon>Pseudomonadota</taxon>
        <taxon>Betaproteobacteria</taxon>
        <taxon>Burkholderiales</taxon>
        <taxon>Sphaerotilaceae</taxon>
        <taxon>Ideonella</taxon>
    </lineage>
</organism>
<evidence type="ECO:0000259" key="8">
    <source>
        <dbReference type="Pfam" id="PF02706"/>
    </source>
</evidence>
<dbReference type="PANTHER" id="PTHR32309">
    <property type="entry name" value="TYROSINE-PROTEIN KINASE"/>
    <property type="match status" value="1"/>
</dbReference>
<dbReference type="AlphaFoldDB" id="A0A7C9TI01"/>
<gene>
    <name evidence="9" type="ORF">G3A44_06795</name>
</gene>
<feature type="transmembrane region" description="Helical" evidence="7">
    <location>
        <begin position="344"/>
        <end position="366"/>
    </location>
</feature>
<keyword evidence="3 7" id="KW-0812">Transmembrane</keyword>
<evidence type="ECO:0000256" key="1">
    <source>
        <dbReference type="ARBA" id="ARBA00004651"/>
    </source>
</evidence>
<dbReference type="InterPro" id="IPR050445">
    <property type="entry name" value="Bact_polysacc_biosynth/exp"/>
</dbReference>
<feature type="coiled-coil region" evidence="6">
    <location>
        <begin position="179"/>
        <end position="206"/>
    </location>
</feature>
<evidence type="ECO:0000256" key="6">
    <source>
        <dbReference type="SAM" id="Coils"/>
    </source>
</evidence>
<reference evidence="9 10" key="1">
    <citation type="submission" date="2020-02" db="EMBL/GenBank/DDBJ databases">
        <title>Ideonella bacterium strain TBM-1.</title>
        <authorList>
            <person name="Chen W.-M."/>
        </authorList>
    </citation>
    <scope>NUCLEOTIDE SEQUENCE [LARGE SCALE GENOMIC DNA]</scope>
    <source>
        <strain evidence="9 10">TBM-1</strain>
    </source>
</reference>
<dbReference type="GO" id="GO:0004713">
    <property type="term" value="F:protein tyrosine kinase activity"/>
    <property type="evidence" value="ECO:0007669"/>
    <property type="project" value="TreeGrafter"/>
</dbReference>
<keyword evidence="2" id="KW-1003">Cell membrane</keyword>
<protein>
    <submittedName>
        <fullName evidence="9">Capsular biosynthesis protein</fullName>
    </submittedName>
</protein>
<dbReference type="InterPro" id="IPR003856">
    <property type="entry name" value="LPS_length_determ_N"/>
</dbReference>
<dbReference type="EMBL" id="JAAGOH010000006">
    <property type="protein sequence ID" value="NDY90901.1"/>
    <property type="molecule type" value="Genomic_DNA"/>
</dbReference>
<name>A0A7C9TI01_9BURK</name>
<feature type="domain" description="Polysaccharide chain length determinant N-terminal" evidence="8">
    <location>
        <begin position="5"/>
        <end position="67"/>
    </location>
</feature>
<evidence type="ECO:0000313" key="10">
    <source>
        <dbReference type="Proteomes" id="UP000484255"/>
    </source>
</evidence>
<dbReference type="Pfam" id="PF02706">
    <property type="entry name" value="Wzz"/>
    <property type="match status" value="1"/>
</dbReference>
<evidence type="ECO:0000256" key="7">
    <source>
        <dbReference type="SAM" id="Phobius"/>
    </source>
</evidence>
<dbReference type="PANTHER" id="PTHR32309:SF13">
    <property type="entry name" value="FERRIC ENTEROBACTIN TRANSPORT PROTEIN FEPE"/>
    <property type="match status" value="1"/>
</dbReference>
<proteinExistence type="predicted"/>
<sequence>MKKLAQLRRHWPLLVFVILPSLLAGLYYSLVAQDRYASRAAISVRDISGMSSSSSTSSGLGSLIGGSASAAFGDMLSLNAYIHSSQMLQRLEERLQLRQHYESPAVDFVYRLPKDAPAEKFLAYFVSRVDVHFDDLTGVLVVEAQAFDREMSRKLNQAILEESERFLNDYMHRIADERRRFAESEVESSKKRLQAAKKEVLEFQVKHRLLDPVLQASANSSLTASLQATLSGHETALNAALAYLSEDSYQVRNLRSQIAATKAQIAAESLRATASTGGAQLAALQIEYQALVSKAAFAEEALKTAQISYESARMDTMRKLKTLVVMEPPTLPGLAAYPKRLYDFLSFFVGCLMLFTIVKLLIATVLEHQD</sequence>
<dbReference type="RefSeq" id="WP_163456764.1">
    <property type="nucleotide sequence ID" value="NZ_JAAGOH010000006.1"/>
</dbReference>
<evidence type="ECO:0000256" key="4">
    <source>
        <dbReference type="ARBA" id="ARBA00022989"/>
    </source>
</evidence>
<evidence type="ECO:0000256" key="2">
    <source>
        <dbReference type="ARBA" id="ARBA00022475"/>
    </source>
</evidence>
<comment type="caution">
    <text evidence="9">The sequence shown here is derived from an EMBL/GenBank/DDBJ whole genome shotgun (WGS) entry which is preliminary data.</text>
</comment>
<evidence type="ECO:0000313" key="9">
    <source>
        <dbReference type="EMBL" id="NDY90901.1"/>
    </source>
</evidence>
<comment type="subcellular location">
    <subcellularLocation>
        <location evidence="1">Cell membrane</location>
        <topology evidence="1">Multi-pass membrane protein</topology>
    </subcellularLocation>
</comment>
<keyword evidence="5 7" id="KW-0472">Membrane</keyword>
<evidence type="ECO:0000256" key="3">
    <source>
        <dbReference type="ARBA" id="ARBA00022692"/>
    </source>
</evidence>
<dbReference type="Proteomes" id="UP000484255">
    <property type="component" value="Unassembled WGS sequence"/>
</dbReference>
<evidence type="ECO:0000256" key="5">
    <source>
        <dbReference type="ARBA" id="ARBA00023136"/>
    </source>
</evidence>
<keyword evidence="4 7" id="KW-1133">Transmembrane helix</keyword>
<feature type="transmembrane region" description="Helical" evidence="7">
    <location>
        <begin position="12"/>
        <end position="30"/>
    </location>
</feature>
<keyword evidence="6" id="KW-0175">Coiled coil</keyword>
<accession>A0A7C9TI01</accession>
<keyword evidence="10" id="KW-1185">Reference proteome</keyword>
<dbReference type="GO" id="GO:0005886">
    <property type="term" value="C:plasma membrane"/>
    <property type="evidence" value="ECO:0007669"/>
    <property type="project" value="UniProtKB-SubCell"/>
</dbReference>